<sequence>MTNQDEEGVVYIDHSSDDQRRDQQQQQTLDLNATANEATRSGNANTDSGGIQNRQPRSAFDRIGPGGPTQRPFGGTGLDESQIAQELRHRMQVMELEEPATARTNSAPTEFPVQVSLPTYEGSTTPNPLRRRRHHSSSDDSEFSSGRDRHGRRRDYWQYKRTRDRTATPPVDSYTPFSSRILKVKPPKHFVKPTDMKYDGSTDLHIHLNDFEHRMIYDGAVDEVKC</sequence>
<feature type="region of interest" description="Disordered" evidence="1">
    <location>
        <begin position="1"/>
        <end position="172"/>
    </location>
</feature>
<dbReference type="Proteomes" id="UP001341840">
    <property type="component" value="Unassembled WGS sequence"/>
</dbReference>
<comment type="caution">
    <text evidence="2">The sequence shown here is derived from an EMBL/GenBank/DDBJ whole genome shotgun (WGS) entry which is preliminary data.</text>
</comment>
<proteinExistence type="predicted"/>
<name>A0ABU6ZB30_9FABA</name>
<organism evidence="2 3">
    <name type="scientific">Stylosanthes scabra</name>
    <dbReference type="NCBI Taxonomy" id="79078"/>
    <lineage>
        <taxon>Eukaryota</taxon>
        <taxon>Viridiplantae</taxon>
        <taxon>Streptophyta</taxon>
        <taxon>Embryophyta</taxon>
        <taxon>Tracheophyta</taxon>
        <taxon>Spermatophyta</taxon>
        <taxon>Magnoliopsida</taxon>
        <taxon>eudicotyledons</taxon>
        <taxon>Gunneridae</taxon>
        <taxon>Pentapetalae</taxon>
        <taxon>rosids</taxon>
        <taxon>fabids</taxon>
        <taxon>Fabales</taxon>
        <taxon>Fabaceae</taxon>
        <taxon>Papilionoideae</taxon>
        <taxon>50 kb inversion clade</taxon>
        <taxon>dalbergioids sensu lato</taxon>
        <taxon>Dalbergieae</taxon>
        <taxon>Pterocarpus clade</taxon>
        <taxon>Stylosanthes</taxon>
    </lineage>
</organism>
<gene>
    <name evidence="2" type="ORF">PIB30_036805</name>
</gene>
<evidence type="ECO:0000256" key="1">
    <source>
        <dbReference type="SAM" id="MobiDB-lite"/>
    </source>
</evidence>
<protein>
    <submittedName>
        <fullName evidence="2">Uncharacterized protein</fullName>
    </submittedName>
</protein>
<reference evidence="2 3" key="1">
    <citation type="journal article" date="2023" name="Plants (Basel)">
        <title>Bridging the Gap: Combining Genomics and Transcriptomics Approaches to Understand Stylosanthes scabra, an Orphan Legume from the Brazilian Caatinga.</title>
        <authorList>
            <person name="Ferreira-Neto J.R.C."/>
            <person name="da Silva M.D."/>
            <person name="Binneck E."/>
            <person name="de Melo N.F."/>
            <person name="da Silva R.H."/>
            <person name="de Melo A.L.T.M."/>
            <person name="Pandolfi V."/>
            <person name="Bustamante F.O."/>
            <person name="Brasileiro-Vidal A.C."/>
            <person name="Benko-Iseppon A.M."/>
        </authorList>
    </citation>
    <scope>NUCLEOTIDE SEQUENCE [LARGE SCALE GENOMIC DNA]</scope>
    <source>
        <tissue evidence="2">Leaves</tissue>
    </source>
</reference>
<evidence type="ECO:0000313" key="2">
    <source>
        <dbReference type="EMBL" id="MED6219555.1"/>
    </source>
</evidence>
<dbReference type="EMBL" id="JASCZI010272042">
    <property type="protein sequence ID" value="MED6219555.1"/>
    <property type="molecule type" value="Genomic_DNA"/>
</dbReference>
<feature type="compositionally biased region" description="Basic and acidic residues" evidence="1">
    <location>
        <begin position="14"/>
        <end position="23"/>
    </location>
</feature>
<evidence type="ECO:0000313" key="3">
    <source>
        <dbReference type="Proteomes" id="UP001341840"/>
    </source>
</evidence>
<keyword evidence="3" id="KW-1185">Reference proteome</keyword>
<accession>A0ABU6ZB30</accession>
<feature type="compositionally biased region" description="Polar residues" evidence="1">
    <location>
        <begin position="28"/>
        <end position="56"/>
    </location>
</feature>